<protein>
    <recommendedName>
        <fullName evidence="10">Choline/carnitine acyltransferase domain-containing protein</fullName>
    </recommendedName>
</protein>
<evidence type="ECO:0000256" key="5">
    <source>
        <dbReference type="ARBA" id="ARBA00022832"/>
    </source>
</evidence>
<accession>A0AAV2TWJ4</accession>
<dbReference type="InterPro" id="IPR000542">
    <property type="entry name" value="Carn_acyl_trans"/>
</dbReference>
<dbReference type="PANTHER" id="PTHR22589:SF16">
    <property type="entry name" value="CARNITINE O-PALMITOYLTRANSFERASE 2, MITOCHONDRIAL"/>
    <property type="match status" value="1"/>
</dbReference>
<dbReference type="GO" id="GO:0004095">
    <property type="term" value="F:carnitine O-palmitoyltransferase activity"/>
    <property type="evidence" value="ECO:0007669"/>
    <property type="project" value="TreeGrafter"/>
</dbReference>
<evidence type="ECO:0000313" key="12">
    <source>
        <dbReference type="Proteomes" id="UP001497525"/>
    </source>
</evidence>
<evidence type="ECO:0000256" key="1">
    <source>
        <dbReference type="ARBA" id="ARBA00005005"/>
    </source>
</evidence>
<evidence type="ECO:0000256" key="2">
    <source>
        <dbReference type="ARBA" id="ARBA00005232"/>
    </source>
</evidence>
<evidence type="ECO:0000313" key="11">
    <source>
        <dbReference type="EMBL" id="CAL5141222.1"/>
    </source>
</evidence>
<dbReference type="InterPro" id="IPR042231">
    <property type="entry name" value="Cho/carn_acyl_trans_2"/>
</dbReference>
<comment type="catalytic activity">
    <reaction evidence="8">
        <text>4,8-dimethylnonanoyl-CoA + (R)-carnitine = O-4,8-dimethylnonanoyl-(R)-carnitine + CoA</text>
        <dbReference type="Rhea" id="RHEA:44860"/>
        <dbReference type="ChEBI" id="CHEBI:16347"/>
        <dbReference type="ChEBI" id="CHEBI:57287"/>
        <dbReference type="ChEBI" id="CHEBI:77061"/>
        <dbReference type="ChEBI" id="CHEBI:84654"/>
    </reaction>
</comment>
<evidence type="ECO:0000256" key="8">
    <source>
        <dbReference type="ARBA" id="ARBA00048999"/>
    </source>
</evidence>
<dbReference type="Proteomes" id="UP001497525">
    <property type="component" value="Unassembled WGS sequence"/>
</dbReference>
<dbReference type="GO" id="GO:0006635">
    <property type="term" value="P:fatty acid beta-oxidation"/>
    <property type="evidence" value="ECO:0007669"/>
    <property type="project" value="TreeGrafter"/>
</dbReference>
<feature type="domain" description="Choline/carnitine acyltransferase" evidence="10">
    <location>
        <begin position="49"/>
        <end position="657"/>
    </location>
</feature>
<dbReference type="SUPFAM" id="SSF52777">
    <property type="entry name" value="CoA-dependent acyltransferases"/>
    <property type="match status" value="2"/>
</dbReference>
<dbReference type="GO" id="GO:0005739">
    <property type="term" value="C:mitochondrion"/>
    <property type="evidence" value="ECO:0007669"/>
    <property type="project" value="TreeGrafter"/>
</dbReference>
<reference evidence="11" key="1">
    <citation type="submission" date="2024-06" db="EMBL/GenBank/DDBJ databases">
        <authorList>
            <person name="Liu X."/>
            <person name="Lenzi L."/>
            <person name="Haldenby T S."/>
            <person name="Uol C."/>
        </authorList>
    </citation>
    <scope>NUCLEOTIDE SEQUENCE</scope>
</reference>
<dbReference type="InterPro" id="IPR023213">
    <property type="entry name" value="CAT-like_dom_sf"/>
</dbReference>
<dbReference type="InterPro" id="IPR039551">
    <property type="entry name" value="Cho/carn_acyl_trans"/>
</dbReference>
<keyword evidence="4" id="KW-0808">Transferase</keyword>
<proteinExistence type="inferred from homology"/>
<sequence length="674" mass="76162">MSAFGYPCITLRRVVCTYRRRTLSTAYVSPLKESTIPTDYFQSSLPRLKVPELAKSVDRYIDSQRAVLDSSELKKTAAFARKFLTERGPQLQTQLTNFANDNRHTSYISKMWFDMYLRDRRPVALTHNPVLIMKDTNLGSDYAKPLVRATNVVYSILRFCQLLRSNRLEPEVYHLDAKKSKTQFFNRTIRLVPKSLACYAAYLFKAYPLDMSQYSNMFNATRIPQPVEDRLFVDSSARHLLVIYRGQMYAFDVFDQYGGVVSPRQLLSNISFILQQPVLINTPGLGTITALPRDEVFKARERLKSLGNEGALQVIDSALFALVLDDEYSPDMSSLLSNFLAGPSHSRWFDKSFSLLVDRAGRVGVNFEHSWGDGVAIVRLCNDVYFDSEFQPAVNPRDLQDRNRWPNPSVRRLEWLLDGRTKTELLTPGRQAYDERRKLLEVGVAIRTNSLSKSLCKRAGLSPDAMMQLSFQVAFDKLHGRPAATYESCSTAAFKHGRTEALRSATPETREFVQLMRKPVATVSSHSGGRPAPNATSDEDLYAALKVCSLKHNQLTKEAVMGQGWDRHFFALYNFAKADTGRALPELFLDENYTNINRIILSTSTLASPAFYSGCFAPVQPDGYGIGYGFEEEQCGLFVTSWRNSPVARAVQFADAFIQVADRISSILLSRSAF</sequence>
<organism evidence="11 12">
    <name type="scientific">Calicophoron daubneyi</name>
    <name type="common">Rumen fluke</name>
    <name type="synonym">Paramphistomum daubneyi</name>
    <dbReference type="NCBI Taxonomy" id="300641"/>
    <lineage>
        <taxon>Eukaryota</taxon>
        <taxon>Metazoa</taxon>
        <taxon>Spiralia</taxon>
        <taxon>Lophotrochozoa</taxon>
        <taxon>Platyhelminthes</taxon>
        <taxon>Trematoda</taxon>
        <taxon>Digenea</taxon>
        <taxon>Plagiorchiida</taxon>
        <taxon>Pronocephalata</taxon>
        <taxon>Paramphistomoidea</taxon>
        <taxon>Paramphistomidae</taxon>
        <taxon>Calicophoron</taxon>
    </lineage>
</organism>
<keyword evidence="6" id="KW-0443">Lipid metabolism</keyword>
<dbReference type="Gene3D" id="1.10.275.20">
    <property type="entry name" value="Choline/Carnitine o-acyltransferase"/>
    <property type="match status" value="1"/>
</dbReference>
<gene>
    <name evidence="11" type="ORF">CDAUBV1_LOCUS16479</name>
</gene>
<name>A0AAV2TWJ4_CALDB</name>
<comment type="similarity">
    <text evidence="2">Belongs to the carnitine/choline acetyltransferase family.</text>
</comment>
<dbReference type="AlphaFoldDB" id="A0AAV2TWJ4"/>
<dbReference type="EMBL" id="CAXLJL010000822">
    <property type="protein sequence ID" value="CAL5141222.1"/>
    <property type="molecule type" value="Genomic_DNA"/>
</dbReference>
<dbReference type="Gene3D" id="1.20.1280.180">
    <property type="match status" value="1"/>
</dbReference>
<comment type="caution">
    <text evidence="11">The sequence shown here is derived from an EMBL/GenBank/DDBJ whole genome shotgun (WGS) entry which is preliminary data.</text>
</comment>
<keyword evidence="5" id="KW-0276">Fatty acid metabolism</keyword>
<dbReference type="Gene3D" id="3.30.559.70">
    <property type="entry name" value="Choline/Carnitine o-acyltransferase, domain 2"/>
    <property type="match status" value="1"/>
</dbReference>
<dbReference type="Pfam" id="PF00755">
    <property type="entry name" value="Carn_acyltransf"/>
    <property type="match status" value="1"/>
</dbReference>
<evidence type="ECO:0000256" key="4">
    <source>
        <dbReference type="ARBA" id="ARBA00022679"/>
    </source>
</evidence>
<evidence type="ECO:0000256" key="6">
    <source>
        <dbReference type="ARBA" id="ARBA00023098"/>
    </source>
</evidence>
<dbReference type="InterPro" id="IPR042572">
    <property type="entry name" value="Carn_acyl_trans_N"/>
</dbReference>
<evidence type="ECO:0000256" key="3">
    <source>
        <dbReference type="ARBA" id="ARBA00022448"/>
    </source>
</evidence>
<comment type="pathway">
    <text evidence="1">Lipid metabolism; fatty acid beta-oxidation.</text>
</comment>
<evidence type="ECO:0000256" key="7">
    <source>
        <dbReference type="ARBA" id="ARBA00023315"/>
    </source>
</evidence>
<evidence type="ECO:0000256" key="9">
    <source>
        <dbReference type="PIRSR" id="PIRSR600542-1"/>
    </source>
</evidence>
<evidence type="ECO:0000259" key="10">
    <source>
        <dbReference type="Pfam" id="PF00755"/>
    </source>
</evidence>
<dbReference type="Gene3D" id="3.30.559.10">
    <property type="entry name" value="Chloramphenicol acetyltransferase-like domain"/>
    <property type="match status" value="1"/>
</dbReference>
<keyword evidence="3" id="KW-0813">Transport</keyword>
<feature type="active site" description="Proton acceptor" evidence="9">
    <location>
        <position position="369"/>
    </location>
</feature>
<keyword evidence="7" id="KW-0012">Acyltransferase</keyword>
<dbReference type="PANTHER" id="PTHR22589">
    <property type="entry name" value="CARNITINE O-ACYLTRANSFERASE"/>
    <property type="match status" value="1"/>
</dbReference>